<dbReference type="InterPro" id="IPR027417">
    <property type="entry name" value="P-loop_NTPase"/>
</dbReference>
<dbReference type="PANTHER" id="PTHR32309">
    <property type="entry name" value="TYROSINE-PROTEIN KINASE"/>
    <property type="match status" value="1"/>
</dbReference>
<dbReference type="InterPro" id="IPR050445">
    <property type="entry name" value="Bact_polysacc_biosynth/exp"/>
</dbReference>
<dbReference type="Proteomes" id="UP001243009">
    <property type="component" value="Unassembled WGS sequence"/>
</dbReference>
<name>A0ABT9E6D3_9PROT</name>
<dbReference type="RefSeq" id="WP_305106598.1">
    <property type="nucleotide sequence ID" value="NZ_JAUTWS010000033.1"/>
</dbReference>
<accession>A0ABT9E6D3</accession>
<dbReference type="SUPFAM" id="SSF52540">
    <property type="entry name" value="P-loop containing nucleoside triphosphate hydrolases"/>
    <property type="match status" value="1"/>
</dbReference>
<sequence length="352" mass="36378">MSGPPSSRHLVERAMEALGKLPAPPAGPSQTPAGAASPEGIAEAAAGGPSVPAATPPEPRARASLAERALEGVGGMAPPDAAGTVPPAPPQAPAAAVTSAPPPAPAQPSAIRLETLHLAGFLDPASSKRSRTSEEMKVVQQQVLRALQTAEPAGDRISRLVMITSARPDEGKSFCSLNLAAYLALSVTEQVVLVDADGKRRDTLSARLGQQDKPGLRLLAADPVQRPERLLVPTAIGRLSFLPFGPPVEGAAELPSGTVLAETLRRLAAALPGRILVLDTPPCLATSEPGALASVAGQVVMVVEAERTQRNEVEAALDMVESCPTLQLLLNRTRLTRSDSFGAYGYYGYYGG</sequence>
<feature type="compositionally biased region" description="Low complexity" evidence="3">
    <location>
        <begin position="32"/>
        <end position="53"/>
    </location>
</feature>
<dbReference type="CDD" id="cd05387">
    <property type="entry name" value="BY-kinase"/>
    <property type="match status" value="1"/>
</dbReference>
<feature type="region of interest" description="Disordered" evidence="3">
    <location>
        <begin position="1"/>
        <end position="106"/>
    </location>
</feature>
<dbReference type="InterPro" id="IPR005702">
    <property type="entry name" value="Wzc-like_C"/>
</dbReference>
<evidence type="ECO:0000313" key="5">
    <source>
        <dbReference type="Proteomes" id="UP001243009"/>
    </source>
</evidence>
<reference evidence="4 5" key="1">
    <citation type="submission" date="2023-08" db="EMBL/GenBank/DDBJ databases">
        <title>The draft genome sequence of Paracraurococcus sp. LOR1-02.</title>
        <authorList>
            <person name="Kingkaew E."/>
            <person name="Tanasupawat S."/>
        </authorList>
    </citation>
    <scope>NUCLEOTIDE SEQUENCE [LARGE SCALE GENOMIC DNA]</scope>
    <source>
        <strain evidence="4 5">LOR1-02</strain>
    </source>
</reference>
<dbReference type="PANTHER" id="PTHR32309:SF31">
    <property type="entry name" value="CAPSULAR EXOPOLYSACCHARIDE FAMILY"/>
    <property type="match status" value="1"/>
</dbReference>
<dbReference type="Gene3D" id="3.40.50.300">
    <property type="entry name" value="P-loop containing nucleotide triphosphate hydrolases"/>
    <property type="match status" value="1"/>
</dbReference>
<proteinExistence type="predicted"/>
<dbReference type="EMBL" id="JAUTWS010000033">
    <property type="protein sequence ID" value="MDO9711742.1"/>
    <property type="molecule type" value="Genomic_DNA"/>
</dbReference>
<gene>
    <name evidence="4" type="ORF">Q7A36_25565</name>
</gene>
<evidence type="ECO:0000256" key="1">
    <source>
        <dbReference type="ARBA" id="ARBA00022741"/>
    </source>
</evidence>
<keyword evidence="2" id="KW-0067">ATP-binding</keyword>
<protein>
    <submittedName>
        <fullName evidence="4">Uncharacterized protein</fullName>
    </submittedName>
</protein>
<comment type="caution">
    <text evidence="4">The sequence shown here is derived from an EMBL/GenBank/DDBJ whole genome shotgun (WGS) entry which is preliminary data.</text>
</comment>
<evidence type="ECO:0000256" key="2">
    <source>
        <dbReference type="ARBA" id="ARBA00022840"/>
    </source>
</evidence>
<evidence type="ECO:0000256" key="3">
    <source>
        <dbReference type="SAM" id="MobiDB-lite"/>
    </source>
</evidence>
<evidence type="ECO:0000313" key="4">
    <source>
        <dbReference type="EMBL" id="MDO9711742.1"/>
    </source>
</evidence>
<keyword evidence="1" id="KW-0547">Nucleotide-binding</keyword>
<keyword evidence="5" id="KW-1185">Reference proteome</keyword>
<organism evidence="4 5">
    <name type="scientific">Paracraurococcus lichenis</name>
    <dbReference type="NCBI Taxonomy" id="3064888"/>
    <lineage>
        <taxon>Bacteria</taxon>
        <taxon>Pseudomonadati</taxon>
        <taxon>Pseudomonadota</taxon>
        <taxon>Alphaproteobacteria</taxon>
        <taxon>Acetobacterales</taxon>
        <taxon>Roseomonadaceae</taxon>
        <taxon>Paracraurococcus</taxon>
    </lineage>
</organism>